<protein>
    <submittedName>
        <fullName evidence="4">CPBP family intramembrane metalloprotease</fullName>
    </submittedName>
</protein>
<proteinExistence type="inferred from homology"/>
<organism evidence="4 5">
    <name type="scientific">Streptococcus iniae</name>
    <name type="common">Streptococcus shiloi</name>
    <dbReference type="NCBI Taxonomy" id="1346"/>
    <lineage>
        <taxon>Bacteria</taxon>
        <taxon>Bacillati</taxon>
        <taxon>Bacillota</taxon>
        <taxon>Bacilli</taxon>
        <taxon>Lactobacillales</taxon>
        <taxon>Streptococcaceae</taxon>
        <taxon>Streptococcus</taxon>
    </lineage>
</organism>
<feature type="transmembrane region" description="Helical" evidence="2">
    <location>
        <begin position="181"/>
        <end position="200"/>
    </location>
</feature>
<keyword evidence="2" id="KW-0472">Membrane</keyword>
<evidence type="ECO:0000313" key="5">
    <source>
        <dbReference type="Proteomes" id="UP000269148"/>
    </source>
</evidence>
<comment type="caution">
    <text evidence="4">The sequence shown here is derived from an EMBL/GenBank/DDBJ whole genome shotgun (WGS) entry which is preliminary data.</text>
</comment>
<evidence type="ECO:0000313" key="4">
    <source>
        <dbReference type="EMBL" id="RLU54106.1"/>
    </source>
</evidence>
<name>A0A3L8G222_STRIN</name>
<dbReference type="GO" id="GO:0006508">
    <property type="term" value="P:proteolysis"/>
    <property type="evidence" value="ECO:0007669"/>
    <property type="project" value="UniProtKB-KW"/>
</dbReference>
<feature type="transmembrane region" description="Helical" evidence="2">
    <location>
        <begin position="206"/>
        <end position="224"/>
    </location>
</feature>
<feature type="domain" description="CAAX prenyl protease 2/Lysostaphin resistance protein A-like" evidence="3">
    <location>
        <begin position="150"/>
        <end position="241"/>
    </location>
</feature>
<keyword evidence="2" id="KW-0812">Transmembrane</keyword>
<evidence type="ECO:0000259" key="3">
    <source>
        <dbReference type="Pfam" id="PF02517"/>
    </source>
</evidence>
<dbReference type="EMBL" id="QLQD01000091">
    <property type="protein sequence ID" value="RLU54106.1"/>
    <property type="molecule type" value="Genomic_DNA"/>
</dbReference>
<accession>A0A3L8G222</accession>
<dbReference type="AlphaFoldDB" id="A0A3L8G222"/>
<dbReference type="PANTHER" id="PTHR39430:SF1">
    <property type="entry name" value="PROTEASE"/>
    <property type="match status" value="1"/>
</dbReference>
<dbReference type="OrthoDB" id="324900at2"/>
<evidence type="ECO:0000256" key="2">
    <source>
        <dbReference type="SAM" id="Phobius"/>
    </source>
</evidence>
<evidence type="ECO:0000256" key="1">
    <source>
        <dbReference type="ARBA" id="ARBA00009067"/>
    </source>
</evidence>
<keyword evidence="2" id="KW-1133">Transmembrane helix</keyword>
<dbReference type="InterPro" id="IPR003675">
    <property type="entry name" value="Rce1/LyrA-like_dom"/>
</dbReference>
<sequence>MGKAILTLTTKRYQKLPAWVMTLLACLMVLSFLFVGETAVSILFSIVGTLFFLVKMGSMFSFDQVVAMFDNIYVMLTMAGAPGFILYFWLKYYEKRPFSSLGFVKKIWKSEILKGWLVGTSLIIISFLTSYLLGGLSLVSVDFRPLTLLQILSLMPFWFLQGGTEELLTRGWLLPVIKSRTNLIIAIALSSSLFGILHIGNHHVTFLSILSISLSGVLMALYMIKTDNIWGVAGLHGAWNFTQGNIFGVAVSGTNAGSSLFRFQINPNSPEWISGGAFGTEGSLIASIVLMIGILILMKQLRQEKTL</sequence>
<feature type="transmembrane region" description="Helical" evidence="2">
    <location>
        <begin position="277"/>
        <end position="298"/>
    </location>
</feature>
<keyword evidence="4" id="KW-0378">Hydrolase</keyword>
<feature type="transmembrane region" description="Helical" evidence="2">
    <location>
        <begin position="111"/>
        <end position="131"/>
    </location>
</feature>
<dbReference type="KEGG" id="siz:SI82_01215"/>
<dbReference type="RefSeq" id="WP_017794663.1">
    <property type="nucleotide sequence ID" value="NZ_CP010783.1"/>
</dbReference>
<dbReference type="Proteomes" id="UP000269148">
    <property type="component" value="Unassembled WGS sequence"/>
</dbReference>
<gene>
    <name evidence="4" type="ORF">DIY07_11155</name>
</gene>
<dbReference type="GO" id="GO:0004175">
    <property type="term" value="F:endopeptidase activity"/>
    <property type="evidence" value="ECO:0007669"/>
    <property type="project" value="UniProtKB-ARBA"/>
</dbReference>
<dbReference type="GO" id="GO:0080120">
    <property type="term" value="P:CAAX-box protein maturation"/>
    <property type="evidence" value="ECO:0007669"/>
    <property type="project" value="UniProtKB-ARBA"/>
</dbReference>
<dbReference type="GeneID" id="35765784"/>
<comment type="similarity">
    <text evidence="1">Belongs to the UPF0177 family.</text>
</comment>
<dbReference type="PROSITE" id="PS51257">
    <property type="entry name" value="PROKAR_LIPOPROTEIN"/>
    <property type="match status" value="1"/>
</dbReference>
<dbReference type="PANTHER" id="PTHR39430">
    <property type="entry name" value="MEMBRANE-ASSOCIATED PROTEASE-RELATED"/>
    <property type="match status" value="1"/>
</dbReference>
<reference evidence="4 5" key="1">
    <citation type="submission" date="2018-06" db="EMBL/GenBank/DDBJ databases">
        <title>Mutators as drivers of adaptation in pathogenic bacteria and a risk factor for host jumps and vaccine escape.</title>
        <authorList>
            <person name="Barnes A.C."/>
            <person name="Silayeva O."/>
        </authorList>
    </citation>
    <scope>NUCLEOTIDE SEQUENCE [LARGE SCALE GENOMIC DNA]</scope>
    <source>
        <strain evidence="4 5">QMA0445</strain>
    </source>
</reference>
<feature type="transmembrane region" description="Helical" evidence="2">
    <location>
        <begin position="143"/>
        <end position="160"/>
    </location>
</feature>
<feature type="transmembrane region" description="Helical" evidence="2">
    <location>
        <begin position="72"/>
        <end position="90"/>
    </location>
</feature>
<dbReference type="GO" id="GO:0008237">
    <property type="term" value="F:metallopeptidase activity"/>
    <property type="evidence" value="ECO:0007669"/>
    <property type="project" value="UniProtKB-KW"/>
</dbReference>
<keyword evidence="4" id="KW-0482">Metalloprotease</keyword>
<keyword evidence="4" id="KW-0645">Protease</keyword>
<dbReference type="Pfam" id="PF02517">
    <property type="entry name" value="Rce1-like"/>
    <property type="match status" value="1"/>
</dbReference>
<feature type="transmembrane region" description="Helical" evidence="2">
    <location>
        <begin position="16"/>
        <end position="35"/>
    </location>
</feature>